<gene>
    <name evidence="2" type="ORF">IAA98_05520</name>
</gene>
<feature type="region of interest" description="Disordered" evidence="1">
    <location>
        <begin position="49"/>
        <end position="68"/>
    </location>
</feature>
<organism evidence="2 3">
    <name type="scientific">Candidatus Avipropionibacterium avicola</name>
    <dbReference type="NCBI Taxonomy" id="2840701"/>
    <lineage>
        <taxon>Bacteria</taxon>
        <taxon>Bacillati</taxon>
        <taxon>Actinomycetota</taxon>
        <taxon>Actinomycetes</taxon>
        <taxon>Propionibacteriales</taxon>
        <taxon>Propionibacteriaceae</taxon>
        <taxon>Propionibacteriaceae incertae sedis</taxon>
        <taxon>Candidatus Avipropionibacterium</taxon>
    </lineage>
</organism>
<accession>A0A9D1GYV6</accession>
<dbReference type="GO" id="GO:0016301">
    <property type="term" value="F:kinase activity"/>
    <property type="evidence" value="ECO:0007669"/>
    <property type="project" value="UniProtKB-KW"/>
</dbReference>
<feature type="compositionally biased region" description="Basic and acidic residues" evidence="1">
    <location>
        <begin position="58"/>
        <end position="68"/>
    </location>
</feature>
<keyword evidence="2" id="KW-0808">Transferase</keyword>
<name>A0A9D1GYV6_9ACTN</name>
<keyword evidence="2" id="KW-0418">Kinase</keyword>
<evidence type="ECO:0000313" key="2">
    <source>
        <dbReference type="EMBL" id="HIT75025.1"/>
    </source>
</evidence>
<comment type="caution">
    <text evidence="2">The sequence shown here is derived from an EMBL/GenBank/DDBJ whole genome shotgun (WGS) entry which is preliminary data.</text>
</comment>
<protein>
    <submittedName>
        <fullName evidence="2">Sugar kinase</fullName>
    </submittedName>
</protein>
<dbReference type="AlphaFoldDB" id="A0A9D1GYV6"/>
<dbReference type="EMBL" id="DVLP01000167">
    <property type="protein sequence ID" value="HIT75025.1"/>
    <property type="molecule type" value="Genomic_DNA"/>
</dbReference>
<dbReference type="Proteomes" id="UP000886842">
    <property type="component" value="Unassembled WGS sequence"/>
</dbReference>
<feature type="non-terminal residue" evidence="2">
    <location>
        <position position="1"/>
    </location>
</feature>
<reference evidence="2" key="1">
    <citation type="submission" date="2020-10" db="EMBL/GenBank/DDBJ databases">
        <authorList>
            <person name="Gilroy R."/>
        </authorList>
    </citation>
    <scope>NUCLEOTIDE SEQUENCE</scope>
    <source>
        <strain evidence="2">ChiGjej1B1-24693</strain>
    </source>
</reference>
<sequence>PARRALRLGHVLAACTIQSPLDLPAWPTADRLRQWAELDEAGWQGLRITPDVLTTGKESADDRTPDRS</sequence>
<evidence type="ECO:0000256" key="1">
    <source>
        <dbReference type="SAM" id="MobiDB-lite"/>
    </source>
</evidence>
<evidence type="ECO:0000313" key="3">
    <source>
        <dbReference type="Proteomes" id="UP000886842"/>
    </source>
</evidence>
<reference evidence="2" key="2">
    <citation type="journal article" date="2021" name="PeerJ">
        <title>Extensive microbial diversity within the chicken gut microbiome revealed by metagenomics and culture.</title>
        <authorList>
            <person name="Gilroy R."/>
            <person name="Ravi A."/>
            <person name="Getino M."/>
            <person name="Pursley I."/>
            <person name="Horton D.L."/>
            <person name="Alikhan N.F."/>
            <person name="Baker D."/>
            <person name="Gharbi K."/>
            <person name="Hall N."/>
            <person name="Watson M."/>
            <person name="Adriaenssens E.M."/>
            <person name="Foster-Nyarko E."/>
            <person name="Jarju S."/>
            <person name="Secka A."/>
            <person name="Antonio M."/>
            <person name="Oren A."/>
            <person name="Chaudhuri R.R."/>
            <person name="La Ragione R."/>
            <person name="Hildebrand F."/>
            <person name="Pallen M.J."/>
        </authorList>
    </citation>
    <scope>NUCLEOTIDE SEQUENCE</scope>
    <source>
        <strain evidence="2">ChiGjej1B1-24693</strain>
    </source>
</reference>
<proteinExistence type="predicted"/>